<dbReference type="SUPFAM" id="SSF50475">
    <property type="entry name" value="FMN-binding split barrel"/>
    <property type="match status" value="1"/>
</dbReference>
<evidence type="ECO:0000313" key="1">
    <source>
        <dbReference type="EMBL" id="GGM49633.1"/>
    </source>
</evidence>
<dbReference type="PANTHER" id="PTHR34071:SF2">
    <property type="entry name" value="FLAVIN-NUCLEOTIDE-BINDING PROTEIN"/>
    <property type="match status" value="1"/>
</dbReference>
<dbReference type="PANTHER" id="PTHR34071">
    <property type="entry name" value="5-NITROIMIDAZOLE ANTIBIOTICS RESISTANCE PROTEIN, NIMA-FAMILY-RELATED PROTEIN-RELATED"/>
    <property type="match status" value="1"/>
</dbReference>
<dbReference type="Pfam" id="PF12900">
    <property type="entry name" value="Pyridox_ox_2"/>
    <property type="match status" value="1"/>
</dbReference>
<reference evidence="1" key="1">
    <citation type="journal article" date="2014" name="Int. J. Syst. Evol. Microbiol.">
        <title>Complete genome sequence of Corynebacterium casei LMG S-19264T (=DSM 44701T), isolated from a smear-ripened cheese.</title>
        <authorList>
            <consortium name="US DOE Joint Genome Institute (JGI-PGF)"/>
            <person name="Walter F."/>
            <person name="Albersmeier A."/>
            <person name="Kalinowski J."/>
            <person name="Ruckert C."/>
        </authorList>
    </citation>
    <scope>NUCLEOTIDE SEQUENCE</scope>
    <source>
        <strain evidence="1">CGMCC 4.5737</strain>
    </source>
</reference>
<dbReference type="InterPro" id="IPR024747">
    <property type="entry name" value="Pyridox_Oxase-rel"/>
</dbReference>
<evidence type="ECO:0000313" key="2">
    <source>
        <dbReference type="Proteomes" id="UP000637578"/>
    </source>
</evidence>
<dbReference type="AlphaFoldDB" id="A0A8J3FTV0"/>
<sequence>MNAVPLSPTDRSTIKRHRDRAVTDRAALYDVLDAGPVCHLAFVTDDGSPVVLPTCYGRDGDTLYVHGSSGAHSLGLAGAGSEICVAVTALDGIVYGRSVFHHSVNYRSAVIHGVGRAVADEEGKLRGLRALAEHVAPGSWDYARRPNRKELAAVSVVALDLTEAAVKVRTGPPRDGTEASSSPDVWAGVVPVRPVAGEPEPCPHVPMGVPVPEHILRRVGGTTASRQH</sequence>
<dbReference type="InterPro" id="IPR012349">
    <property type="entry name" value="Split_barrel_FMN-bd"/>
</dbReference>
<dbReference type="Gene3D" id="2.30.110.10">
    <property type="entry name" value="Electron Transport, Fmn-binding Protein, Chain A"/>
    <property type="match status" value="1"/>
</dbReference>
<evidence type="ECO:0008006" key="3">
    <source>
        <dbReference type="Google" id="ProtNLM"/>
    </source>
</evidence>
<gene>
    <name evidence="1" type="ORF">GCM10012275_20670</name>
</gene>
<reference evidence="1" key="2">
    <citation type="submission" date="2020-09" db="EMBL/GenBank/DDBJ databases">
        <authorList>
            <person name="Sun Q."/>
            <person name="Zhou Y."/>
        </authorList>
    </citation>
    <scope>NUCLEOTIDE SEQUENCE</scope>
    <source>
        <strain evidence="1">CGMCC 4.5737</strain>
    </source>
</reference>
<comment type="caution">
    <text evidence="1">The sequence shown here is derived from an EMBL/GenBank/DDBJ whole genome shotgun (WGS) entry which is preliminary data.</text>
</comment>
<accession>A0A8J3FTV0</accession>
<dbReference type="Proteomes" id="UP000637578">
    <property type="component" value="Unassembled WGS sequence"/>
</dbReference>
<name>A0A8J3FTV0_9PSEU</name>
<keyword evidence="2" id="KW-1185">Reference proteome</keyword>
<dbReference type="EMBL" id="BMMK01000007">
    <property type="protein sequence ID" value="GGM49633.1"/>
    <property type="molecule type" value="Genomic_DNA"/>
</dbReference>
<dbReference type="RefSeq" id="WP_189056359.1">
    <property type="nucleotide sequence ID" value="NZ_BMMK01000007.1"/>
</dbReference>
<proteinExistence type="predicted"/>
<organism evidence="1 2">
    <name type="scientific">Longimycelium tulufanense</name>
    <dbReference type="NCBI Taxonomy" id="907463"/>
    <lineage>
        <taxon>Bacteria</taxon>
        <taxon>Bacillati</taxon>
        <taxon>Actinomycetota</taxon>
        <taxon>Actinomycetes</taxon>
        <taxon>Pseudonocardiales</taxon>
        <taxon>Pseudonocardiaceae</taxon>
        <taxon>Longimycelium</taxon>
    </lineage>
</organism>
<protein>
    <recommendedName>
        <fullName evidence="3">Pyridoxamine 5'-phosphate oxidase family protein</fullName>
    </recommendedName>
</protein>